<dbReference type="AlphaFoldDB" id="A0AAV7D1Q7"/>
<evidence type="ECO:0000313" key="4">
    <source>
        <dbReference type="Proteomes" id="UP000824782"/>
    </source>
</evidence>
<dbReference type="InterPro" id="IPR026054">
    <property type="entry name" value="Nucleoporin"/>
</dbReference>
<feature type="region of interest" description="Disordered" evidence="1">
    <location>
        <begin position="965"/>
        <end position="1053"/>
    </location>
</feature>
<dbReference type="GO" id="GO:0005643">
    <property type="term" value="C:nuclear pore"/>
    <property type="evidence" value="ECO:0007669"/>
    <property type="project" value="TreeGrafter"/>
</dbReference>
<dbReference type="EMBL" id="WNYA01000002">
    <property type="protein sequence ID" value="KAG8590132.1"/>
    <property type="molecule type" value="Genomic_DNA"/>
</dbReference>
<reference evidence="3" key="1">
    <citation type="thesis" date="2020" institute="ProQuest LLC" country="789 East Eisenhower Parkway, Ann Arbor, MI, USA">
        <title>Comparative Genomics and Chromosome Evolution.</title>
        <authorList>
            <person name="Mudd A.B."/>
        </authorList>
    </citation>
    <scope>NUCLEOTIDE SEQUENCE</scope>
    <source>
        <strain evidence="3">237g6f4</strain>
        <tissue evidence="3">Blood</tissue>
    </source>
</reference>
<feature type="compositionally biased region" description="Low complexity" evidence="1">
    <location>
        <begin position="323"/>
        <end position="338"/>
    </location>
</feature>
<evidence type="ECO:0000313" key="3">
    <source>
        <dbReference type="EMBL" id="KAG8590132.1"/>
    </source>
</evidence>
<feature type="compositionally biased region" description="Basic and acidic residues" evidence="1">
    <location>
        <begin position="126"/>
        <end position="135"/>
    </location>
</feature>
<dbReference type="PANTHER" id="PTHR23193:SF5">
    <property type="entry name" value="NUCLEAR ENVELOPE PORE MEMBRANE PROTEIN POM 121C-RELATED"/>
    <property type="match status" value="1"/>
</dbReference>
<evidence type="ECO:0008006" key="5">
    <source>
        <dbReference type="Google" id="ProtNLM"/>
    </source>
</evidence>
<dbReference type="PANTHER" id="PTHR23193">
    <property type="entry name" value="NUCLEAR PORE COMPLEX PROTEIN NUP"/>
    <property type="match status" value="1"/>
</dbReference>
<feature type="compositionally biased region" description="Low complexity" evidence="1">
    <location>
        <begin position="364"/>
        <end position="380"/>
    </location>
</feature>
<name>A0AAV7D1Q7_ENGPU</name>
<keyword evidence="2" id="KW-0472">Membrane</keyword>
<dbReference type="GO" id="GO:0006405">
    <property type="term" value="P:RNA export from nucleus"/>
    <property type="evidence" value="ECO:0007669"/>
    <property type="project" value="TreeGrafter"/>
</dbReference>
<feature type="region of interest" description="Disordered" evidence="1">
    <location>
        <begin position="836"/>
        <end position="891"/>
    </location>
</feature>
<feature type="region of interest" description="Disordered" evidence="1">
    <location>
        <begin position="315"/>
        <end position="345"/>
    </location>
</feature>
<feature type="compositionally biased region" description="Basic residues" evidence="1">
    <location>
        <begin position="1043"/>
        <end position="1053"/>
    </location>
</feature>
<dbReference type="Proteomes" id="UP000824782">
    <property type="component" value="Unassembled WGS sequence"/>
</dbReference>
<organism evidence="3 4">
    <name type="scientific">Engystomops pustulosus</name>
    <name type="common">Tungara frog</name>
    <name type="synonym">Physalaemus pustulosus</name>
    <dbReference type="NCBI Taxonomy" id="76066"/>
    <lineage>
        <taxon>Eukaryota</taxon>
        <taxon>Metazoa</taxon>
        <taxon>Chordata</taxon>
        <taxon>Craniata</taxon>
        <taxon>Vertebrata</taxon>
        <taxon>Euteleostomi</taxon>
        <taxon>Amphibia</taxon>
        <taxon>Batrachia</taxon>
        <taxon>Anura</taxon>
        <taxon>Neobatrachia</taxon>
        <taxon>Hyloidea</taxon>
        <taxon>Leptodactylidae</taxon>
        <taxon>Leiuperinae</taxon>
        <taxon>Engystomops</taxon>
    </lineage>
</organism>
<feature type="region of interest" description="Disordered" evidence="1">
    <location>
        <begin position="253"/>
        <end position="291"/>
    </location>
</feature>
<feature type="compositionally biased region" description="Polar residues" evidence="1">
    <location>
        <begin position="1009"/>
        <end position="1036"/>
    </location>
</feature>
<feature type="region of interest" description="Disordered" evidence="1">
    <location>
        <begin position="119"/>
        <end position="145"/>
    </location>
</feature>
<feature type="compositionally biased region" description="Low complexity" evidence="1">
    <location>
        <begin position="631"/>
        <end position="654"/>
    </location>
</feature>
<dbReference type="EMBL" id="WNYA01000002">
    <property type="protein sequence ID" value="KAG8590131.1"/>
    <property type="molecule type" value="Genomic_DNA"/>
</dbReference>
<feature type="compositionally biased region" description="Basic and acidic residues" evidence="1">
    <location>
        <begin position="383"/>
        <end position="393"/>
    </location>
</feature>
<dbReference type="GO" id="GO:0017056">
    <property type="term" value="F:structural constituent of nuclear pore"/>
    <property type="evidence" value="ECO:0007669"/>
    <property type="project" value="TreeGrafter"/>
</dbReference>
<dbReference type="GO" id="GO:0006606">
    <property type="term" value="P:protein import into nucleus"/>
    <property type="evidence" value="ECO:0007669"/>
    <property type="project" value="TreeGrafter"/>
</dbReference>
<feature type="region of interest" description="Disordered" evidence="1">
    <location>
        <begin position="630"/>
        <end position="656"/>
    </location>
</feature>
<protein>
    <recommendedName>
        <fullName evidence="5">Nuclear envelope pore membrane protein POM 121</fullName>
    </recommendedName>
</protein>
<feature type="region of interest" description="Disordered" evidence="1">
    <location>
        <begin position="784"/>
        <end position="812"/>
    </location>
</feature>
<feature type="region of interest" description="Disordered" evidence="1">
    <location>
        <begin position="701"/>
        <end position="741"/>
    </location>
</feature>
<feature type="transmembrane region" description="Helical" evidence="2">
    <location>
        <begin position="30"/>
        <end position="63"/>
    </location>
</feature>
<gene>
    <name evidence="3" type="ORF">GDO81_006650</name>
</gene>
<feature type="compositionally biased region" description="Polar residues" evidence="1">
    <location>
        <begin position="716"/>
        <end position="739"/>
    </location>
</feature>
<proteinExistence type="predicted"/>
<feature type="compositionally biased region" description="Low complexity" evidence="1">
    <location>
        <begin position="578"/>
        <end position="596"/>
    </location>
</feature>
<feature type="region of interest" description="Disordered" evidence="1">
    <location>
        <begin position="565"/>
        <end position="607"/>
    </location>
</feature>
<dbReference type="EMBL" id="WNYA01000002">
    <property type="protein sequence ID" value="KAG8590133.1"/>
    <property type="molecule type" value="Genomic_DNA"/>
</dbReference>
<comment type="caution">
    <text evidence="3">The sequence shown here is derived from an EMBL/GenBank/DDBJ whole genome shotgun (WGS) entry which is preliminary data.</text>
</comment>
<feature type="compositionally biased region" description="Polar residues" evidence="1">
    <location>
        <begin position="965"/>
        <end position="978"/>
    </location>
</feature>
<feature type="region of interest" description="Disordered" evidence="1">
    <location>
        <begin position="362"/>
        <end position="435"/>
    </location>
</feature>
<dbReference type="Pfam" id="PF15229">
    <property type="entry name" value="POM121"/>
    <property type="match status" value="1"/>
</dbReference>
<feature type="compositionally biased region" description="Polar residues" evidence="1">
    <location>
        <begin position="862"/>
        <end position="891"/>
    </location>
</feature>
<feature type="compositionally biased region" description="Polar residues" evidence="1">
    <location>
        <begin position="905"/>
        <end position="916"/>
    </location>
</feature>
<feature type="compositionally biased region" description="Low complexity" evidence="1">
    <location>
        <begin position="917"/>
        <end position="931"/>
    </location>
</feature>
<evidence type="ECO:0000256" key="2">
    <source>
        <dbReference type="SAM" id="Phobius"/>
    </source>
</evidence>
<feature type="compositionally biased region" description="Polar residues" evidence="1">
    <location>
        <begin position="784"/>
        <end position="793"/>
    </location>
</feature>
<feature type="region of interest" description="Disordered" evidence="1">
    <location>
        <begin position="905"/>
        <end position="937"/>
    </location>
</feature>
<keyword evidence="2" id="KW-1133">Transmembrane helix</keyword>
<keyword evidence="4" id="KW-1185">Reference proteome</keyword>
<sequence length="1053" mass="109788">MCPSGGRVGGVRDRLWRLLRGGLNREYRPVAVLLPAGLLLLLCVYCFPLLSALLLCVLAACAYKTSGGRWWRLAECGHRGAGGRQRPVQYRRLREPVVTWSPASLFLLMGSYLGKQEPPARAVGRGSRELKERLTRPNPAVPTPARRLSFRETPIVTNRTFMSPRRRYPTHQPQYSMPGSLPTVYVDGYPRKTLLSPKHSQLRSPMTVKIAHPDLNIARSPVLNNLLSPSPASPCPPPDPCAKETVLNALRESRKRINKDEECNASGGMENKRRRQVSSGSGGSSSESPIINGSLSYVSRSDTLKRALNTQLVDEMVNKRSRTSSNSSLSSGAINGSTMPSHNAITSSFSSSRVLLPKRKRNYQSTSVISSPPSSRSQTPDLSAKKSREELHEASQSTPVRSASGDQSGQLIETPSSKSCNLNSSDNGSGGPRRKKVLLVCSGRGDQYPLPPPPVVGYNITSKDLDSEKKAFLQRLNKALEETAEPIPASSAPSTAAVTASPLFSLSTTAPTLTTPALTLQTSPASSNPLLQSLAKMQNKEGSQEAAPAVAATFTNNKVPSLGLASKVDPGPSQKVSLPLPSQPVAAVPSSSTSQPDGAVQTKPESKSSLLQLLTQPLGNDLQSSFKPLFPSNVSANPPSVSSSAQSAPTVSSTNTFKPIFGEQSVQLNQPATTFKPIFGESTGQQPATSASPFPFQMNSNPVSTAPPAFSGFGATVTSTTQSAEGTTKQPLPLPTSSNATTGFSSAFSGGLSSSSTATSAPTNTFLGSSTASDSQTKTTFVFGQAPTSQGTPGLNMFGNKPTAPTSQPQASVFGSTASAFSATLNSNPPPYPANSGVAAFNSSSGNGGQAEKPAANPLANFATSGGQSAFGSGTQPTFGNGSQTTFGATSQPAFGSNATFNFGSASAAPNPTPFGTLNSTQTNSTPTTNQFGASKPFTFGEKANTAVSFGATASTAPAPAMTFGNSSVGQNSTSLSFGTPGPTENKMSFGTPAAPFGQNPAPAPVTFGTPTQTFASPNASFGQPSGFSIGVTSKASGARQRLMARRQHTRKK</sequence>
<feature type="compositionally biased region" description="Polar residues" evidence="1">
    <location>
        <begin position="394"/>
        <end position="427"/>
    </location>
</feature>
<dbReference type="GO" id="GO:0008139">
    <property type="term" value="F:nuclear localization sequence binding"/>
    <property type="evidence" value="ECO:0007669"/>
    <property type="project" value="TreeGrafter"/>
</dbReference>
<feature type="compositionally biased region" description="Polar residues" evidence="1">
    <location>
        <begin position="803"/>
        <end position="812"/>
    </location>
</feature>
<accession>A0AAV7D1Q7</accession>
<keyword evidence="2" id="KW-0812">Transmembrane</keyword>
<evidence type="ECO:0000256" key="1">
    <source>
        <dbReference type="SAM" id="MobiDB-lite"/>
    </source>
</evidence>